<dbReference type="InterPro" id="IPR013324">
    <property type="entry name" value="RNA_pol_sigma_r3/r4-like"/>
</dbReference>
<protein>
    <submittedName>
        <fullName evidence="7">Sigma-70 family RNA polymerase sigma factor</fullName>
    </submittedName>
</protein>
<dbReference type="GO" id="GO:0006352">
    <property type="term" value="P:DNA-templated transcription initiation"/>
    <property type="evidence" value="ECO:0007669"/>
    <property type="project" value="InterPro"/>
</dbReference>
<dbReference type="PANTHER" id="PTHR43133:SF46">
    <property type="entry name" value="RNA POLYMERASE SIGMA-70 FACTOR ECF SUBFAMILY"/>
    <property type="match status" value="1"/>
</dbReference>
<evidence type="ECO:0000259" key="6">
    <source>
        <dbReference type="Pfam" id="PF08281"/>
    </source>
</evidence>
<keyword evidence="3" id="KW-0731">Sigma factor</keyword>
<dbReference type="NCBIfam" id="TIGR02937">
    <property type="entry name" value="sigma70-ECF"/>
    <property type="match status" value="1"/>
</dbReference>
<dbReference type="OrthoDB" id="1056775at2"/>
<dbReference type="SUPFAM" id="SSF88946">
    <property type="entry name" value="Sigma2 domain of RNA polymerase sigma factors"/>
    <property type="match status" value="1"/>
</dbReference>
<keyword evidence="2" id="KW-0805">Transcription regulation</keyword>
<dbReference type="InterPro" id="IPR013249">
    <property type="entry name" value="RNA_pol_sigma70_r4_t2"/>
</dbReference>
<feature type="domain" description="RNA polymerase sigma factor 70 region 4 type 2" evidence="6">
    <location>
        <begin position="134"/>
        <end position="186"/>
    </location>
</feature>
<evidence type="ECO:0000256" key="4">
    <source>
        <dbReference type="ARBA" id="ARBA00023163"/>
    </source>
</evidence>
<proteinExistence type="inferred from homology"/>
<dbReference type="InterPro" id="IPR014284">
    <property type="entry name" value="RNA_pol_sigma-70_dom"/>
</dbReference>
<dbReference type="GO" id="GO:0003677">
    <property type="term" value="F:DNA binding"/>
    <property type="evidence" value="ECO:0007669"/>
    <property type="project" value="InterPro"/>
</dbReference>
<dbReference type="Gene3D" id="1.10.1740.10">
    <property type="match status" value="1"/>
</dbReference>
<organism evidence="7 8">
    <name type="scientific">Neolewinella aurantiaca</name>
    <dbReference type="NCBI Taxonomy" id="2602767"/>
    <lineage>
        <taxon>Bacteria</taxon>
        <taxon>Pseudomonadati</taxon>
        <taxon>Bacteroidota</taxon>
        <taxon>Saprospiria</taxon>
        <taxon>Saprospirales</taxon>
        <taxon>Lewinellaceae</taxon>
        <taxon>Neolewinella</taxon>
    </lineage>
</organism>
<dbReference type="InterPro" id="IPR039425">
    <property type="entry name" value="RNA_pol_sigma-70-like"/>
</dbReference>
<dbReference type="SUPFAM" id="SSF88659">
    <property type="entry name" value="Sigma3 and sigma4 domains of RNA polymerase sigma factors"/>
    <property type="match status" value="1"/>
</dbReference>
<comment type="caution">
    <text evidence="7">The sequence shown here is derived from an EMBL/GenBank/DDBJ whole genome shotgun (WGS) entry which is preliminary data.</text>
</comment>
<sequence length="202" mass="23003">MDGTVFFTTSISPRLPERENEAQLLAECRAGKDAAWGRFYQLFGGYVYSLCRRYGVAEGEIVDTVQEVFAQVFLNLKSYDPVKGALKPWVRALAINIVLMHLRKQSRGRIVYLEDYSDDVQVSGRGVLDQLNQEALLSIVAKLPLNLRLVFNLSVVDGYSHREIAERLTISEATSRQHLTRAKQWLRRHLSQPSVKQAYGLF</sequence>
<keyword evidence="8" id="KW-1185">Reference proteome</keyword>
<dbReference type="EMBL" id="VOXD01000012">
    <property type="protein sequence ID" value="TXF89647.1"/>
    <property type="molecule type" value="Genomic_DNA"/>
</dbReference>
<evidence type="ECO:0000256" key="2">
    <source>
        <dbReference type="ARBA" id="ARBA00023015"/>
    </source>
</evidence>
<dbReference type="InterPro" id="IPR036388">
    <property type="entry name" value="WH-like_DNA-bd_sf"/>
</dbReference>
<dbReference type="Pfam" id="PF08281">
    <property type="entry name" value="Sigma70_r4_2"/>
    <property type="match status" value="1"/>
</dbReference>
<reference evidence="7 8" key="1">
    <citation type="submission" date="2019-08" db="EMBL/GenBank/DDBJ databases">
        <title>Lewinella sp. strain SSH13 Genome sequencing and assembly.</title>
        <authorList>
            <person name="Kim I."/>
        </authorList>
    </citation>
    <scope>NUCLEOTIDE SEQUENCE [LARGE SCALE GENOMIC DNA]</scope>
    <source>
        <strain evidence="7 8">SSH13</strain>
    </source>
</reference>
<dbReference type="Gene3D" id="1.10.10.10">
    <property type="entry name" value="Winged helix-like DNA-binding domain superfamily/Winged helix DNA-binding domain"/>
    <property type="match status" value="1"/>
</dbReference>
<evidence type="ECO:0000313" key="7">
    <source>
        <dbReference type="EMBL" id="TXF89647.1"/>
    </source>
</evidence>
<dbReference type="GO" id="GO:0016987">
    <property type="term" value="F:sigma factor activity"/>
    <property type="evidence" value="ECO:0007669"/>
    <property type="project" value="UniProtKB-KW"/>
</dbReference>
<evidence type="ECO:0000313" key="8">
    <source>
        <dbReference type="Proteomes" id="UP000321907"/>
    </source>
</evidence>
<dbReference type="InterPro" id="IPR007627">
    <property type="entry name" value="RNA_pol_sigma70_r2"/>
</dbReference>
<feature type="domain" description="RNA polymerase sigma-70 region 2" evidence="5">
    <location>
        <begin position="40"/>
        <end position="107"/>
    </location>
</feature>
<dbReference type="Proteomes" id="UP000321907">
    <property type="component" value="Unassembled WGS sequence"/>
</dbReference>
<gene>
    <name evidence="7" type="ORF">FUA23_09360</name>
</gene>
<dbReference type="PANTHER" id="PTHR43133">
    <property type="entry name" value="RNA POLYMERASE ECF-TYPE SIGMA FACTO"/>
    <property type="match status" value="1"/>
</dbReference>
<dbReference type="AlphaFoldDB" id="A0A5C7FVM2"/>
<accession>A0A5C7FVM2</accession>
<evidence type="ECO:0000256" key="3">
    <source>
        <dbReference type="ARBA" id="ARBA00023082"/>
    </source>
</evidence>
<dbReference type="CDD" id="cd06171">
    <property type="entry name" value="Sigma70_r4"/>
    <property type="match status" value="1"/>
</dbReference>
<keyword evidence="4" id="KW-0804">Transcription</keyword>
<evidence type="ECO:0000259" key="5">
    <source>
        <dbReference type="Pfam" id="PF04542"/>
    </source>
</evidence>
<dbReference type="Pfam" id="PF04542">
    <property type="entry name" value="Sigma70_r2"/>
    <property type="match status" value="1"/>
</dbReference>
<comment type="similarity">
    <text evidence="1">Belongs to the sigma-70 factor family. ECF subfamily.</text>
</comment>
<name>A0A5C7FVM2_9BACT</name>
<evidence type="ECO:0000256" key="1">
    <source>
        <dbReference type="ARBA" id="ARBA00010641"/>
    </source>
</evidence>
<dbReference type="InterPro" id="IPR013325">
    <property type="entry name" value="RNA_pol_sigma_r2"/>
</dbReference>